<dbReference type="InterPro" id="IPR016181">
    <property type="entry name" value="Acyl_CoA_acyltransferase"/>
</dbReference>
<proteinExistence type="predicted"/>
<dbReference type="Proteomes" id="UP000620591">
    <property type="component" value="Unassembled WGS sequence"/>
</dbReference>
<dbReference type="PANTHER" id="PTHR13355">
    <property type="entry name" value="GLUCOSAMINE 6-PHOSPHATE N-ACETYLTRANSFERASE"/>
    <property type="match status" value="1"/>
</dbReference>
<gene>
    <name evidence="2" type="ORF">IBG24_02550</name>
</gene>
<dbReference type="CDD" id="cd04301">
    <property type="entry name" value="NAT_SF"/>
    <property type="match status" value="1"/>
</dbReference>
<dbReference type="SUPFAM" id="SSF55729">
    <property type="entry name" value="Acyl-CoA N-acyltransferases (Nat)"/>
    <property type="match status" value="1"/>
</dbReference>
<evidence type="ECO:0000259" key="1">
    <source>
        <dbReference type="PROSITE" id="PS51186"/>
    </source>
</evidence>
<evidence type="ECO:0000313" key="3">
    <source>
        <dbReference type="Proteomes" id="UP000620591"/>
    </source>
</evidence>
<comment type="caution">
    <text evidence="2">The sequence shown here is derived from an EMBL/GenBank/DDBJ whole genome shotgun (WGS) entry which is preliminary data.</text>
</comment>
<dbReference type="RefSeq" id="WP_187768509.1">
    <property type="nucleotide sequence ID" value="NZ_JACTVM010000001.1"/>
</dbReference>
<dbReference type="Pfam" id="PF13508">
    <property type="entry name" value="Acetyltransf_7"/>
    <property type="match status" value="1"/>
</dbReference>
<dbReference type="InterPro" id="IPR039143">
    <property type="entry name" value="GNPNAT1-like"/>
</dbReference>
<sequence length="138" mass="15036">MDEYTLIESAPDVTDYLHLRRVSGLTPKSPEQARPAVAGGWAACHVRHSSGQTVAMGRVIGDGGWYFHIVDMAVLPDHQRRGLGDRVLSHLLDVIRRDAPPGAYVSLMADPPGRRLYERHGFVESAPHSVGMVLATGT</sequence>
<name>A0A8I0ETN7_9ACTN</name>
<keyword evidence="2" id="KW-0808">Transferase</keyword>
<dbReference type="GO" id="GO:0008080">
    <property type="term" value="F:N-acetyltransferase activity"/>
    <property type="evidence" value="ECO:0007669"/>
    <property type="project" value="TreeGrafter"/>
</dbReference>
<feature type="domain" description="N-acetyltransferase" evidence="1">
    <location>
        <begin position="1"/>
        <end position="138"/>
    </location>
</feature>
<dbReference type="PANTHER" id="PTHR13355:SF23">
    <property type="entry name" value="FAMILY N-ACETYLTRANSFERASE, PUTATIVE (AFU_ORTHOLOGUE AFUA_3G00870)-RELATED"/>
    <property type="match status" value="1"/>
</dbReference>
<dbReference type="PROSITE" id="PS51186">
    <property type="entry name" value="GNAT"/>
    <property type="match status" value="1"/>
</dbReference>
<organism evidence="2 3">
    <name type="scientific">Aeromicrobium senzhongii</name>
    <dbReference type="NCBI Taxonomy" id="2663859"/>
    <lineage>
        <taxon>Bacteria</taxon>
        <taxon>Bacillati</taxon>
        <taxon>Actinomycetota</taxon>
        <taxon>Actinomycetes</taxon>
        <taxon>Propionibacteriales</taxon>
        <taxon>Nocardioidaceae</taxon>
        <taxon>Aeromicrobium</taxon>
    </lineage>
</organism>
<accession>A0A8I0ETN7</accession>
<dbReference type="InterPro" id="IPR000182">
    <property type="entry name" value="GNAT_dom"/>
</dbReference>
<dbReference type="EMBL" id="JACTVM010000001">
    <property type="protein sequence ID" value="MBC9225192.1"/>
    <property type="molecule type" value="Genomic_DNA"/>
</dbReference>
<evidence type="ECO:0000313" key="2">
    <source>
        <dbReference type="EMBL" id="MBC9225192.1"/>
    </source>
</evidence>
<protein>
    <submittedName>
        <fullName evidence="2">GNAT family N-acetyltransferase</fullName>
    </submittedName>
</protein>
<reference evidence="2" key="1">
    <citation type="submission" date="2020-09" db="EMBL/GenBank/DDBJ databases">
        <title>Novel species in genus Aeromicrobium.</title>
        <authorList>
            <person name="Zhang G."/>
        </authorList>
    </citation>
    <scope>NUCLEOTIDE SEQUENCE</scope>
    <source>
        <strain evidence="2">Zg-636</strain>
    </source>
</reference>
<dbReference type="AlphaFoldDB" id="A0A8I0ETN7"/>
<dbReference type="Gene3D" id="3.40.630.30">
    <property type="match status" value="1"/>
</dbReference>